<evidence type="ECO:0000313" key="2">
    <source>
        <dbReference type="EMBL" id="SBQ47848.1"/>
    </source>
</evidence>
<feature type="non-terminal residue" evidence="2">
    <location>
        <position position="1"/>
    </location>
</feature>
<feature type="coiled-coil region" evidence="1">
    <location>
        <begin position="3"/>
        <end position="37"/>
    </location>
</feature>
<reference evidence="2" key="1">
    <citation type="submission" date="2016-05" db="EMBL/GenBank/DDBJ databases">
        <authorList>
            <person name="Lavstsen T."/>
            <person name="Jespersen J.S."/>
        </authorList>
    </citation>
    <scope>NUCLEOTIDE SEQUENCE</scope>
    <source>
        <tissue evidence="2">Brain</tissue>
    </source>
</reference>
<dbReference type="EMBL" id="HAEB01001373">
    <property type="protein sequence ID" value="SBQ47848.1"/>
    <property type="molecule type" value="Transcribed_RNA"/>
</dbReference>
<name>A0A1A8EL56_9TELE</name>
<dbReference type="AlphaFoldDB" id="A0A1A8EL56"/>
<gene>
    <name evidence="2" type="primary">Nfu_g_1_010972</name>
</gene>
<proteinExistence type="predicted"/>
<accession>A0A1A8EL56</accession>
<organism evidence="2">
    <name type="scientific">Nothobranchius korthausae</name>
    <dbReference type="NCBI Taxonomy" id="1143690"/>
    <lineage>
        <taxon>Eukaryota</taxon>
        <taxon>Metazoa</taxon>
        <taxon>Chordata</taxon>
        <taxon>Craniata</taxon>
        <taxon>Vertebrata</taxon>
        <taxon>Euteleostomi</taxon>
        <taxon>Actinopterygii</taxon>
        <taxon>Neopterygii</taxon>
        <taxon>Teleostei</taxon>
        <taxon>Neoteleostei</taxon>
        <taxon>Acanthomorphata</taxon>
        <taxon>Ovalentaria</taxon>
        <taxon>Atherinomorphae</taxon>
        <taxon>Cyprinodontiformes</taxon>
        <taxon>Nothobranchiidae</taxon>
        <taxon>Nothobranchius</taxon>
    </lineage>
</organism>
<evidence type="ECO:0000256" key="1">
    <source>
        <dbReference type="SAM" id="Coils"/>
    </source>
</evidence>
<sequence>FDKIRTNKTLQTLKEEKGALQEDNKVLSEENEALRRNISGENVGFERVQKVQPGGLIQARQDGLI</sequence>
<reference evidence="2" key="2">
    <citation type="submission" date="2016-06" db="EMBL/GenBank/DDBJ databases">
        <title>The genome of a short-lived fish provides insights into sex chromosome evolution and the genetic control of aging.</title>
        <authorList>
            <person name="Reichwald K."/>
            <person name="Felder M."/>
            <person name="Petzold A."/>
            <person name="Koch P."/>
            <person name="Groth M."/>
            <person name="Platzer M."/>
        </authorList>
    </citation>
    <scope>NUCLEOTIDE SEQUENCE</scope>
    <source>
        <tissue evidence="2">Brain</tissue>
    </source>
</reference>
<protein>
    <submittedName>
        <fullName evidence="2">Uncharacterized protein</fullName>
    </submittedName>
</protein>
<keyword evidence="1" id="KW-0175">Coiled coil</keyword>